<dbReference type="Proteomes" id="UP000595254">
    <property type="component" value="Chromosome"/>
</dbReference>
<evidence type="ECO:0000259" key="9">
    <source>
        <dbReference type="PROSITE" id="PS01124"/>
    </source>
</evidence>
<dbReference type="Gene3D" id="1.10.10.60">
    <property type="entry name" value="Homeodomain-like"/>
    <property type="match status" value="2"/>
</dbReference>
<keyword evidence="7" id="KW-0804">Transcription</keyword>
<gene>
    <name evidence="11" type="ORF">I6J18_21235</name>
</gene>
<evidence type="ECO:0000313" key="11">
    <source>
        <dbReference type="EMBL" id="QQT00072.1"/>
    </source>
</evidence>
<organism evidence="11 12">
    <name type="scientific">Peribacillus psychrosaccharolyticus</name>
    <name type="common">Bacillus psychrosaccharolyticus</name>
    <dbReference type="NCBI Taxonomy" id="1407"/>
    <lineage>
        <taxon>Bacteria</taxon>
        <taxon>Bacillati</taxon>
        <taxon>Bacillota</taxon>
        <taxon>Bacilli</taxon>
        <taxon>Bacillales</taxon>
        <taxon>Bacillaceae</taxon>
        <taxon>Peribacillus</taxon>
    </lineage>
</organism>
<dbReference type="AlphaFoldDB" id="A0A974RZZ2"/>
<evidence type="ECO:0000256" key="2">
    <source>
        <dbReference type="ARBA" id="ARBA00022490"/>
    </source>
</evidence>
<dbReference type="InterPro" id="IPR001789">
    <property type="entry name" value="Sig_transdc_resp-reg_receiver"/>
</dbReference>
<comment type="subcellular location">
    <subcellularLocation>
        <location evidence="1">Cytoplasm</location>
    </subcellularLocation>
</comment>
<keyword evidence="12" id="KW-1185">Reference proteome</keyword>
<dbReference type="SMART" id="SM00342">
    <property type="entry name" value="HTH_ARAC"/>
    <property type="match status" value="1"/>
</dbReference>
<dbReference type="Gene3D" id="3.40.50.2300">
    <property type="match status" value="1"/>
</dbReference>
<dbReference type="EMBL" id="CP068053">
    <property type="protein sequence ID" value="QQT00072.1"/>
    <property type="molecule type" value="Genomic_DNA"/>
</dbReference>
<name>A0A974RZZ2_PERPY</name>
<dbReference type="SUPFAM" id="SSF46689">
    <property type="entry name" value="Homeodomain-like"/>
    <property type="match status" value="2"/>
</dbReference>
<sequence>MIKLVIADDERLIREGIRYGIDWNMLGIEIVGEAATGREALEMIEKHQPHLLFTDIRMPGLNGLELIKQANQAKKNIKTVILSGYNDFSYAQDAIKLGVKDFLLKPLDDQELYLTFKRVIEEINEEQIAGLEKEKRKIDEFVKDISNEIPLSLENLLKKYSRYFLVVWESARGMTPEKILMGNGFQNVYGQNEKNFGYFIACEEREGASIESIHQQFKKSSFIGGASDYSSDFSIISKLYAQALLAKDHYKSLGKEGCLKFSELAGNIDLTEIIQYITHHYHEALTLHDLASSIYISDSYFSRIFKEKTGKKFIDYLTEIRIYKAKQLLEHTDLKTNEVSISVGYPNARYFSQIFKRYTGYVPSEFKKKSLKHENI</sequence>
<protein>
    <submittedName>
        <fullName evidence="11">Response regulator</fullName>
    </submittedName>
</protein>
<dbReference type="InterPro" id="IPR051552">
    <property type="entry name" value="HptR"/>
</dbReference>
<keyword evidence="5" id="KW-0805">Transcription regulation</keyword>
<dbReference type="CDD" id="cd17536">
    <property type="entry name" value="REC_YesN-like"/>
    <property type="match status" value="1"/>
</dbReference>
<dbReference type="PANTHER" id="PTHR42713:SF3">
    <property type="entry name" value="TRANSCRIPTIONAL REGULATORY PROTEIN HPTR"/>
    <property type="match status" value="1"/>
</dbReference>
<feature type="domain" description="HTH araC/xylS-type" evidence="9">
    <location>
        <begin position="271"/>
        <end position="369"/>
    </location>
</feature>
<evidence type="ECO:0000256" key="3">
    <source>
        <dbReference type="ARBA" id="ARBA00022553"/>
    </source>
</evidence>
<keyword evidence="4" id="KW-0902">Two-component regulatory system</keyword>
<keyword evidence="2" id="KW-0963">Cytoplasm</keyword>
<evidence type="ECO:0000256" key="8">
    <source>
        <dbReference type="PROSITE-ProRule" id="PRU00169"/>
    </source>
</evidence>
<dbReference type="SUPFAM" id="SSF52172">
    <property type="entry name" value="CheY-like"/>
    <property type="match status" value="1"/>
</dbReference>
<dbReference type="InterPro" id="IPR009057">
    <property type="entry name" value="Homeodomain-like_sf"/>
</dbReference>
<dbReference type="GO" id="GO:0043565">
    <property type="term" value="F:sequence-specific DNA binding"/>
    <property type="evidence" value="ECO:0007669"/>
    <property type="project" value="InterPro"/>
</dbReference>
<dbReference type="PROSITE" id="PS50110">
    <property type="entry name" value="RESPONSE_REGULATORY"/>
    <property type="match status" value="1"/>
</dbReference>
<dbReference type="PROSITE" id="PS01124">
    <property type="entry name" value="HTH_ARAC_FAMILY_2"/>
    <property type="match status" value="1"/>
</dbReference>
<evidence type="ECO:0000256" key="5">
    <source>
        <dbReference type="ARBA" id="ARBA00023015"/>
    </source>
</evidence>
<dbReference type="GO" id="GO:0000160">
    <property type="term" value="P:phosphorelay signal transduction system"/>
    <property type="evidence" value="ECO:0007669"/>
    <property type="project" value="UniProtKB-KW"/>
</dbReference>
<proteinExistence type="predicted"/>
<evidence type="ECO:0000256" key="4">
    <source>
        <dbReference type="ARBA" id="ARBA00023012"/>
    </source>
</evidence>
<evidence type="ECO:0000256" key="1">
    <source>
        <dbReference type="ARBA" id="ARBA00004496"/>
    </source>
</evidence>
<dbReference type="KEGG" id="ppsr:I6J18_21235"/>
<evidence type="ECO:0000256" key="7">
    <source>
        <dbReference type="ARBA" id="ARBA00023163"/>
    </source>
</evidence>
<dbReference type="InterPro" id="IPR011006">
    <property type="entry name" value="CheY-like_superfamily"/>
</dbReference>
<evidence type="ECO:0000256" key="6">
    <source>
        <dbReference type="ARBA" id="ARBA00023125"/>
    </source>
</evidence>
<dbReference type="Pfam" id="PF12833">
    <property type="entry name" value="HTH_18"/>
    <property type="match status" value="1"/>
</dbReference>
<dbReference type="RefSeq" id="WP_040375019.1">
    <property type="nucleotide sequence ID" value="NZ_CP068053.1"/>
</dbReference>
<accession>A0A974RZZ2</accession>
<dbReference type="SMART" id="SM00448">
    <property type="entry name" value="REC"/>
    <property type="match status" value="1"/>
</dbReference>
<feature type="modified residue" description="4-aspartylphosphate" evidence="8">
    <location>
        <position position="55"/>
    </location>
</feature>
<dbReference type="PANTHER" id="PTHR42713">
    <property type="entry name" value="HISTIDINE KINASE-RELATED"/>
    <property type="match status" value="1"/>
</dbReference>
<evidence type="ECO:0000259" key="10">
    <source>
        <dbReference type="PROSITE" id="PS50110"/>
    </source>
</evidence>
<dbReference type="GO" id="GO:0003700">
    <property type="term" value="F:DNA-binding transcription factor activity"/>
    <property type="evidence" value="ECO:0007669"/>
    <property type="project" value="InterPro"/>
</dbReference>
<dbReference type="Pfam" id="PF00072">
    <property type="entry name" value="Response_reg"/>
    <property type="match status" value="1"/>
</dbReference>
<dbReference type="GO" id="GO:0005737">
    <property type="term" value="C:cytoplasm"/>
    <property type="evidence" value="ECO:0007669"/>
    <property type="project" value="UniProtKB-SubCell"/>
</dbReference>
<reference evidence="11 12" key="1">
    <citation type="submission" date="2021-01" db="EMBL/GenBank/DDBJ databases">
        <title>FDA dAtabase for Regulatory Grade micrObial Sequences (FDA-ARGOS): Supporting development and validation of Infectious Disease Dx tests.</title>
        <authorList>
            <person name="Nelson B."/>
            <person name="Plummer A."/>
            <person name="Tallon L."/>
            <person name="Sadzewicz L."/>
            <person name="Zhao X."/>
            <person name="Boylan J."/>
            <person name="Ott S."/>
            <person name="Bowen H."/>
            <person name="Vavikolanu K."/>
            <person name="Mehta A."/>
            <person name="Aluvathingal J."/>
            <person name="Nadendla S."/>
            <person name="Myers T."/>
            <person name="Yan Y."/>
            <person name="Sichtig H."/>
        </authorList>
    </citation>
    <scope>NUCLEOTIDE SEQUENCE [LARGE SCALE GENOMIC DNA]</scope>
    <source>
        <strain evidence="11 12">FDAARGOS_1161</strain>
    </source>
</reference>
<evidence type="ECO:0000313" key="12">
    <source>
        <dbReference type="Proteomes" id="UP000595254"/>
    </source>
</evidence>
<keyword evidence="6" id="KW-0238">DNA-binding</keyword>
<keyword evidence="3 8" id="KW-0597">Phosphoprotein</keyword>
<feature type="domain" description="Response regulatory" evidence="10">
    <location>
        <begin position="3"/>
        <end position="120"/>
    </location>
</feature>
<dbReference type="InterPro" id="IPR018060">
    <property type="entry name" value="HTH_AraC"/>
</dbReference>